<protein>
    <submittedName>
        <fullName evidence="2">Protein phosphatase inhibitor</fullName>
    </submittedName>
</protein>
<dbReference type="AlphaFoldDB" id="A0AAV7YR72"/>
<feature type="region of interest" description="Disordered" evidence="1">
    <location>
        <begin position="122"/>
        <end position="156"/>
    </location>
</feature>
<proteinExistence type="predicted"/>
<organism evidence="2 3">
    <name type="scientific">Anaeramoeba flamelloides</name>
    <dbReference type="NCBI Taxonomy" id="1746091"/>
    <lineage>
        <taxon>Eukaryota</taxon>
        <taxon>Metamonada</taxon>
        <taxon>Anaeramoebidae</taxon>
        <taxon>Anaeramoeba</taxon>
    </lineage>
</organism>
<feature type="compositionally biased region" description="Basic residues" evidence="1">
    <location>
        <begin position="14"/>
        <end position="23"/>
    </location>
</feature>
<feature type="compositionally biased region" description="Basic and acidic residues" evidence="1">
    <location>
        <begin position="146"/>
        <end position="156"/>
    </location>
</feature>
<evidence type="ECO:0000313" key="3">
    <source>
        <dbReference type="Proteomes" id="UP001146793"/>
    </source>
</evidence>
<accession>A0AAV7YR72</accession>
<feature type="compositionally biased region" description="Low complexity" evidence="1">
    <location>
        <begin position="125"/>
        <end position="145"/>
    </location>
</feature>
<comment type="caution">
    <text evidence="2">The sequence shown here is derived from an EMBL/GenBank/DDBJ whole genome shotgun (WGS) entry which is preliminary data.</text>
</comment>
<name>A0AAV7YR72_9EUKA</name>
<evidence type="ECO:0000313" key="2">
    <source>
        <dbReference type="EMBL" id="KAJ3431141.1"/>
    </source>
</evidence>
<keyword evidence="2" id="KW-0650">Protein phosphatase inhibitor</keyword>
<feature type="region of interest" description="Disordered" evidence="1">
    <location>
        <begin position="1"/>
        <end position="25"/>
    </location>
</feature>
<reference evidence="2" key="1">
    <citation type="submission" date="2022-08" db="EMBL/GenBank/DDBJ databases">
        <title>Novel sulphate-reducing endosymbionts in the free-living metamonad Anaeramoeba.</title>
        <authorList>
            <person name="Jerlstrom-Hultqvist J."/>
            <person name="Cepicka I."/>
            <person name="Gallot-Lavallee L."/>
            <person name="Salas-Leiva D."/>
            <person name="Curtis B.A."/>
            <person name="Zahonova K."/>
            <person name="Pipaliya S."/>
            <person name="Dacks J."/>
            <person name="Roger A.J."/>
        </authorList>
    </citation>
    <scope>NUCLEOTIDE SEQUENCE</scope>
    <source>
        <strain evidence="2">Busselton2</strain>
    </source>
</reference>
<gene>
    <name evidence="2" type="ORF">M0812_02817</name>
</gene>
<evidence type="ECO:0000256" key="1">
    <source>
        <dbReference type="SAM" id="MobiDB-lite"/>
    </source>
</evidence>
<dbReference type="EMBL" id="JANTQA010000048">
    <property type="protein sequence ID" value="KAJ3431141.1"/>
    <property type="molecule type" value="Genomic_DNA"/>
</dbReference>
<dbReference type="GO" id="GO:0004864">
    <property type="term" value="F:protein phosphatase inhibitor activity"/>
    <property type="evidence" value="ECO:0007669"/>
    <property type="project" value="UniProtKB-KW"/>
</dbReference>
<dbReference type="Proteomes" id="UP001146793">
    <property type="component" value="Unassembled WGS sequence"/>
</dbReference>
<sequence length="156" mass="18507">MSNEIPSKPIGILKNKKSPKKKQQSLSWNEDNLRELENLHHLKISPESINFDQNFQMNNTFSKQSKSLGTFFDNKSIDLKLIREKEEMRRREFLKKRNKYVKRQKKIIYRSNFVLDKIDDENQNENENANGNGTLKTNTTKNNATKTEEELQKNFN</sequence>